<comment type="caution">
    <text evidence="2">The sequence shown here is derived from an EMBL/GenBank/DDBJ whole genome shotgun (WGS) entry which is preliminary data.</text>
</comment>
<keyword evidence="3" id="KW-1185">Reference proteome</keyword>
<dbReference type="Gene3D" id="3.40.50.9200">
    <property type="entry name" value="Hypothetical protein MTH538"/>
    <property type="match status" value="1"/>
</dbReference>
<dbReference type="RefSeq" id="WP_185179374.1">
    <property type="nucleotide sequence ID" value="NZ_CBCSEP010000033.1"/>
</dbReference>
<evidence type="ECO:0000313" key="3">
    <source>
        <dbReference type="Proteomes" id="UP000574133"/>
    </source>
</evidence>
<accession>A0A841TDM8</accession>
<sequence>MPLLKTYDLFISHAWKYNEQYYKVVEMLDNAPLFNYRNYSVPKHDPLVNPNTDVGKRQLTGLLDKQVRPVNCVLIIAGMYVAHRYWLQTEIDLAQKYGKPIVGIKPWGQERVPLEVQNAADTIVGWNTESIVKAIRAYSI</sequence>
<dbReference type="InterPro" id="IPR036490">
    <property type="entry name" value="ThsB_TIR-like_sf"/>
</dbReference>
<dbReference type="InterPro" id="IPR015032">
    <property type="entry name" value="ThsB__TIR-like_domain"/>
</dbReference>
<dbReference type="Pfam" id="PF08937">
    <property type="entry name" value="ThsB_TIR"/>
    <property type="match status" value="1"/>
</dbReference>
<protein>
    <submittedName>
        <fullName evidence="2">TIR domain-containing protein</fullName>
    </submittedName>
</protein>
<dbReference type="Proteomes" id="UP000574133">
    <property type="component" value="Unassembled WGS sequence"/>
</dbReference>
<evidence type="ECO:0000313" key="2">
    <source>
        <dbReference type="EMBL" id="MBB6678099.1"/>
    </source>
</evidence>
<dbReference type="SUPFAM" id="SSF52206">
    <property type="entry name" value="Hypothetical protein MTH538"/>
    <property type="match status" value="1"/>
</dbReference>
<organism evidence="2 3">
    <name type="scientific">Cohnella lubricantis</name>
    <dbReference type="NCBI Taxonomy" id="2163172"/>
    <lineage>
        <taxon>Bacteria</taxon>
        <taxon>Bacillati</taxon>
        <taxon>Bacillota</taxon>
        <taxon>Bacilli</taxon>
        <taxon>Bacillales</taxon>
        <taxon>Paenibacillaceae</taxon>
        <taxon>Cohnella</taxon>
    </lineage>
</organism>
<reference evidence="2 3" key="1">
    <citation type="submission" date="2020-08" db="EMBL/GenBank/DDBJ databases">
        <title>Cohnella phylogeny.</title>
        <authorList>
            <person name="Dunlap C."/>
        </authorList>
    </citation>
    <scope>NUCLEOTIDE SEQUENCE [LARGE SCALE GENOMIC DNA]</scope>
    <source>
        <strain evidence="2 3">DSM 103658</strain>
    </source>
</reference>
<gene>
    <name evidence="2" type="ORF">H4Q31_12395</name>
</gene>
<dbReference type="EMBL" id="JACJVN010000049">
    <property type="protein sequence ID" value="MBB6678099.1"/>
    <property type="molecule type" value="Genomic_DNA"/>
</dbReference>
<dbReference type="AlphaFoldDB" id="A0A841TDM8"/>
<name>A0A841TDM8_9BACL</name>
<evidence type="ECO:0000259" key="1">
    <source>
        <dbReference type="Pfam" id="PF08937"/>
    </source>
</evidence>
<feature type="domain" description="Thoeris protein ThsB TIR-like" evidence="1">
    <location>
        <begin position="10"/>
        <end position="110"/>
    </location>
</feature>
<proteinExistence type="predicted"/>